<feature type="domain" description="Flavodoxin-like fold" evidence="3">
    <location>
        <begin position="1"/>
        <end position="136"/>
    </location>
</feature>
<evidence type="ECO:0000256" key="2">
    <source>
        <dbReference type="ARBA" id="ARBA00023002"/>
    </source>
</evidence>
<dbReference type="Proteomes" id="UP000315252">
    <property type="component" value="Unassembled WGS sequence"/>
</dbReference>
<dbReference type="RefSeq" id="WP_142898405.1">
    <property type="nucleotide sequence ID" value="NZ_ML660059.1"/>
</dbReference>
<evidence type="ECO:0000259" key="3">
    <source>
        <dbReference type="Pfam" id="PF02525"/>
    </source>
</evidence>
<evidence type="ECO:0000256" key="1">
    <source>
        <dbReference type="ARBA" id="ARBA00006252"/>
    </source>
</evidence>
<dbReference type="SUPFAM" id="SSF52218">
    <property type="entry name" value="Flavoproteins"/>
    <property type="match status" value="1"/>
</dbReference>
<reference evidence="4 5" key="1">
    <citation type="submission" date="2019-06" db="EMBL/GenBank/DDBJ databases">
        <title>Whole genome sequence for Rhodospirillaceae sp. R148.</title>
        <authorList>
            <person name="Wang G."/>
        </authorList>
    </citation>
    <scope>NUCLEOTIDE SEQUENCE [LARGE SCALE GENOMIC DNA]</scope>
    <source>
        <strain evidence="4 5">R148</strain>
    </source>
</reference>
<dbReference type="Pfam" id="PF02525">
    <property type="entry name" value="Flavodoxin_2"/>
    <property type="match status" value="1"/>
</dbReference>
<dbReference type="OrthoDB" id="9798454at2"/>
<keyword evidence="5" id="KW-1185">Reference proteome</keyword>
<dbReference type="AlphaFoldDB" id="A0A545TFY7"/>
<dbReference type="GO" id="GO:0003955">
    <property type="term" value="F:NAD(P)H dehydrogenase (quinone) activity"/>
    <property type="evidence" value="ECO:0007669"/>
    <property type="project" value="TreeGrafter"/>
</dbReference>
<dbReference type="InterPro" id="IPR051545">
    <property type="entry name" value="NAD(P)H_dehydrogenase_qn"/>
</dbReference>
<dbReference type="PANTHER" id="PTHR10204:SF34">
    <property type="entry name" value="NAD(P)H DEHYDROGENASE [QUINONE] 1 ISOFORM 1"/>
    <property type="match status" value="1"/>
</dbReference>
<dbReference type="PANTHER" id="PTHR10204">
    <property type="entry name" value="NAD P H OXIDOREDUCTASE-RELATED"/>
    <property type="match status" value="1"/>
</dbReference>
<dbReference type="Gene3D" id="3.40.50.360">
    <property type="match status" value="1"/>
</dbReference>
<gene>
    <name evidence="4" type="ORF">FKG95_21090</name>
</gene>
<evidence type="ECO:0000313" key="4">
    <source>
        <dbReference type="EMBL" id="TQV76142.1"/>
    </source>
</evidence>
<accession>A0A545TFY7</accession>
<organism evidence="4 5">
    <name type="scientific">Denitrobaculum tricleocarpae</name>
    <dbReference type="NCBI Taxonomy" id="2591009"/>
    <lineage>
        <taxon>Bacteria</taxon>
        <taxon>Pseudomonadati</taxon>
        <taxon>Pseudomonadota</taxon>
        <taxon>Alphaproteobacteria</taxon>
        <taxon>Rhodospirillales</taxon>
        <taxon>Rhodospirillaceae</taxon>
        <taxon>Denitrobaculum</taxon>
    </lineage>
</organism>
<dbReference type="InterPro" id="IPR003680">
    <property type="entry name" value="Flavodoxin_fold"/>
</dbReference>
<keyword evidence="2" id="KW-0560">Oxidoreductase</keyword>
<dbReference type="GO" id="GO:0005829">
    <property type="term" value="C:cytosol"/>
    <property type="evidence" value="ECO:0007669"/>
    <property type="project" value="TreeGrafter"/>
</dbReference>
<name>A0A545TFY7_9PROT</name>
<protein>
    <submittedName>
        <fullName evidence="4">NAD(P)H-dependent oxidoreductase</fullName>
    </submittedName>
</protein>
<dbReference type="EMBL" id="VHSH01000008">
    <property type="protein sequence ID" value="TQV76142.1"/>
    <property type="molecule type" value="Genomic_DNA"/>
</dbReference>
<proteinExistence type="inferred from homology"/>
<sequence length="196" mass="22890">MRILLVYSHPVPESFNAAVRDTAVETLNRAGHDVKLLDLYAAGFDPVMHMQERRDYHTRDLNEDPVKDHIELLRWAEGLLFVYPTWWYGLPAMLKGWLDRVWVPHVTFTMPEGNQPIRPLMTHIRFLGAVTTCGAPWWWSKVVGEPGRRTILRGIGALCAKRCRKLWLAHYKMDASTDSSRRLFLEQLQSKLRRIR</sequence>
<evidence type="ECO:0000313" key="5">
    <source>
        <dbReference type="Proteomes" id="UP000315252"/>
    </source>
</evidence>
<dbReference type="InterPro" id="IPR029039">
    <property type="entry name" value="Flavoprotein-like_sf"/>
</dbReference>
<comment type="similarity">
    <text evidence="1">Belongs to the NAD(P)H dehydrogenase (quinone) family.</text>
</comment>
<comment type="caution">
    <text evidence="4">The sequence shown here is derived from an EMBL/GenBank/DDBJ whole genome shotgun (WGS) entry which is preliminary data.</text>
</comment>